<dbReference type="EMBL" id="CM042049">
    <property type="protein sequence ID" value="KAI3746105.1"/>
    <property type="molecule type" value="Genomic_DNA"/>
</dbReference>
<protein>
    <submittedName>
        <fullName evidence="1">Uncharacterized protein</fullName>
    </submittedName>
</protein>
<evidence type="ECO:0000313" key="1">
    <source>
        <dbReference type="EMBL" id="KAI3746105.1"/>
    </source>
</evidence>
<dbReference type="Proteomes" id="UP001055879">
    <property type="component" value="Linkage Group LG03"/>
</dbReference>
<comment type="caution">
    <text evidence="1">The sequence shown here is derived from an EMBL/GenBank/DDBJ whole genome shotgun (WGS) entry which is preliminary data.</text>
</comment>
<gene>
    <name evidence="1" type="ORF">L6452_08526</name>
</gene>
<accession>A0ACB9DHY2</accession>
<reference evidence="1 2" key="2">
    <citation type="journal article" date="2022" name="Mol. Ecol. Resour.">
        <title>The genomes of chicory, endive, great burdock and yacon provide insights into Asteraceae paleo-polyploidization history and plant inulin production.</title>
        <authorList>
            <person name="Fan W."/>
            <person name="Wang S."/>
            <person name="Wang H."/>
            <person name="Wang A."/>
            <person name="Jiang F."/>
            <person name="Liu H."/>
            <person name="Zhao H."/>
            <person name="Xu D."/>
            <person name="Zhang Y."/>
        </authorList>
    </citation>
    <scope>NUCLEOTIDE SEQUENCE [LARGE SCALE GENOMIC DNA]</scope>
    <source>
        <strain evidence="2">cv. Niubang</strain>
    </source>
</reference>
<sequence>MECRDQMGQRVLPIFYHVDPSDLRGQKGKFTTAFQQNEEKFRGEMEKLNKWRESLVTASKISGWHVSKAVNVRESEIINKIVQVILEGMHDLIQEMGWKIVRQSFSNSRLWEPEEIHDVLESNRGPKILPNMKDVLL</sequence>
<organism evidence="1 2">
    <name type="scientific">Arctium lappa</name>
    <name type="common">Greater burdock</name>
    <name type="synonym">Lappa major</name>
    <dbReference type="NCBI Taxonomy" id="4217"/>
    <lineage>
        <taxon>Eukaryota</taxon>
        <taxon>Viridiplantae</taxon>
        <taxon>Streptophyta</taxon>
        <taxon>Embryophyta</taxon>
        <taxon>Tracheophyta</taxon>
        <taxon>Spermatophyta</taxon>
        <taxon>Magnoliopsida</taxon>
        <taxon>eudicotyledons</taxon>
        <taxon>Gunneridae</taxon>
        <taxon>Pentapetalae</taxon>
        <taxon>asterids</taxon>
        <taxon>campanulids</taxon>
        <taxon>Asterales</taxon>
        <taxon>Asteraceae</taxon>
        <taxon>Carduoideae</taxon>
        <taxon>Cardueae</taxon>
        <taxon>Arctiinae</taxon>
        <taxon>Arctium</taxon>
    </lineage>
</organism>
<name>A0ACB9DHY2_ARCLA</name>
<reference evidence="2" key="1">
    <citation type="journal article" date="2022" name="Mol. Ecol. Resour.">
        <title>The genomes of chicory, endive, great burdock and yacon provide insights into Asteraceae palaeo-polyploidization history and plant inulin production.</title>
        <authorList>
            <person name="Fan W."/>
            <person name="Wang S."/>
            <person name="Wang H."/>
            <person name="Wang A."/>
            <person name="Jiang F."/>
            <person name="Liu H."/>
            <person name="Zhao H."/>
            <person name="Xu D."/>
            <person name="Zhang Y."/>
        </authorList>
    </citation>
    <scope>NUCLEOTIDE SEQUENCE [LARGE SCALE GENOMIC DNA]</scope>
    <source>
        <strain evidence="2">cv. Niubang</strain>
    </source>
</reference>
<keyword evidence="2" id="KW-1185">Reference proteome</keyword>
<evidence type="ECO:0000313" key="2">
    <source>
        <dbReference type="Proteomes" id="UP001055879"/>
    </source>
</evidence>
<proteinExistence type="predicted"/>